<dbReference type="Pfam" id="PF00145">
    <property type="entry name" value="DNA_methylase"/>
    <property type="match status" value="1"/>
</dbReference>
<dbReference type="Gene3D" id="3.40.50.150">
    <property type="entry name" value="Vaccinia Virus protein VP39"/>
    <property type="match status" value="1"/>
</dbReference>
<dbReference type="GO" id="GO:0032259">
    <property type="term" value="P:methylation"/>
    <property type="evidence" value="ECO:0007669"/>
    <property type="project" value="UniProtKB-KW"/>
</dbReference>
<evidence type="ECO:0000256" key="2">
    <source>
        <dbReference type="ARBA" id="ARBA00022679"/>
    </source>
</evidence>
<dbReference type="Proteomes" id="UP000297053">
    <property type="component" value="Chromosome"/>
</dbReference>
<gene>
    <name evidence="4" type="ORF">E5139_11770</name>
</gene>
<accession>A0A4D6KLY6</accession>
<dbReference type="PROSITE" id="PS00094">
    <property type="entry name" value="C5_MTASE_1"/>
    <property type="match status" value="1"/>
</dbReference>
<sequence length="239" mass="26580">MTEQSGSGTERICLDLCAGLGGFSSAFEDAENWRVVTVEIEEEFEPDICADVLNLRPADLPAADIVLASPPCTTFSKACPSEKYWNPETKEPDHPKTRKHITLTHHIVGLIKAISPDYWFLENPVGRLRWILGQPAGTVSYCQYGEDVMKPTDLWGDHPQGFEYRWCGYADDCHESNTHGGCANTEDPYPRDPAERAKVPHELSESILRAVEGRQEQQTLFAVADGGNSRDVSTATDRQ</sequence>
<reference evidence="4 5" key="1">
    <citation type="submission" date="2019-04" db="EMBL/GenBank/DDBJ databases">
        <title>Complete genome sequence of Arthrobacter sp. ZXY-2 associated with effective atrazine degradation and salt adaptation.</title>
        <authorList>
            <person name="Zhao X."/>
        </authorList>
    </citation>
    <scope>NUCLEOTIDE SEQUENCE [LARGE SCALE GENOMIC DNA]</scope>
    <source>
        <strain evidence="5">ZP60</strain>
    </source>
</reference>
<keyword evidence="3" id="KW-0949">S-adenosyl-L-methionine</keyword>
<dbReference type="InterPro" id="IPR029063">
    <property type="entry name" value="SAM-dependent_MTases_sf"/>
</dbReference>
<dbReference type="EMBL" id="CP039375">
    <property type="protein sequence ID" value="QCD67121.1"/>
    <property type="molecule type" value="Genomic_DNA"/>
</dbReference>
<dbReference type="AlphaFoldDB" id="A0A4D6KLY6"/>
<evidence type="ECO:0000256" key="1">
    <source>
        <dbReference type="ARBA" id="ARBA00022603"/>
    </source>
</evidence>
<dbReference type="SUPFAM" id="SSF53335">
    <property type="entry name" value="S-adenosyl-L-methionine-dependent methyltransferases"/>
    <property type="match status" value="1"/>
</dbReference>
<dbReference type="KEGG" id="halz:E5139_11770"/>
<dbReference type="RefSeq" id="WP_015762686.1">
    <property type="nucleotide sequence ID" value="NZ_RZNE01000004.1"/>
</dbReference>
<evidence type="ECO:0000313" key="5">
    <source>
        <dbReference type="Proteomes" id="UP000297053"/>
    </source>
</evidence>
<proteinExistence type="predicted"/>
<evidence type="ECO:0000256" key="3">
    <source>
        <dbReference type="ARBA" id="ARBA00022691"/>
    </source>
</evidence>
<keyword evidence="1 4" id="KW-0489">Methyltransferase</keyword>
<evidence type="ECO:0000313" key="4">
    <source>
        <dbReference type="EMBL" id="QCD67121.1"/>
    </source>
</evidence>
<dbReference type="InterPro" id="IPR001525">
    <property type="entry name" value="C5_MeTfrase"/>
</dbReference>
<dbReference type="InterPro" id="IPR018117">
    <property type="entry name" value="C5_DNA_meth_AS"/>
</dbReference>
<reference evidence="4 5" key="2">
    <citation type="submission" date="2019-04" db="EMBL/GenBank/DDBJ databases">
        <authorList>
            <person name="Yang S."/>
            <person name="Wei W."/>
        </authorList>
    </citation>
    <scope>NUCLEOTIDE SEQUENCE [LARGE SCALE GENOMIC DNA]</scope>
    <source>
        <strain evidence="5">ZP60</strain>
    </source>
</reference>
<keyword evidence="2 4" id="KW-0808">Transferase</keyword>
<organism evidence="4 5">
    <name type="scientific">Halomicrobium mukohataei</name>
    <dbReference type="NCBI Taxonomy" id="57705"/>
    <lineage>
        <taxon>Archaea</taxon>
        <taxon>Methanobacteriati</taxon>
        <taxon>Methanobacteriota</taxon>
        <taxon>Stenosarchaea group</taxon>
        <taxon>Halobacteria</taxon>
        <taxon>Halobacteriales</taxon>
        <taxon>Haloarculaceae</taxon>
        <taxon>Halomicrobium</taxon>
    </lineage>
</organism>
<name>A0A4D6KLY6_9EURY</name>
<dbReference type="GeneID" id="8411253"/>
<dbReference type="GO" id="GO:0008168">
    <property type="term" value="F:methyltransferase activity"/>
    <property type="evidence" value="ECO:0007669"/>
    <property type="project" value="UniProtKB-KW"/>
</dbReference>
<protein>
    <submittedName>
        <fullName evidence="4">DNA cytosine methyltransferase</fullName>
    </submittedName>
</protein>